<evidence type="ECO:0008006" key="4">
    <source>
        <dbReference type="Google" id="ProtNLM"/>
    </source>
</evidence>
<protein>
    <recommendedName>
        <fullName evidence="4">Flagellar protein FlgN</fullName>
    </recommendedName>
</protein>
<dbReference type="Gene3D" id="1.20.58.300">
    <property type="entry name" value="FlgN-like"/>
    <property type="match status" value="1"/>
</dbReference>
<name>A0A9W5U0E9_9BACI</name>
<dbReference type="InterPro" id="IPR036679">
    <property type="entry name" value="FlgN-like_sf"/>
</dbReference>
<dbReference type="Pfam" id="PF05130">
    <property type="entry name" value="FlgN"/>
    <property type="match status" value="1"/>
</dbReference>
<dbReference type="InterPro" id="IPR007809">
    <property type="entry name" value="FlgN-like"/>
</dbReference>
<reference evidence="2" key="1">
    <citation type="journal article" date="2014" name="Int. J. Syst. Evol. Microbiol.">
        <title>Complete genome sequence of Corynebacterium casei LMG S-19264T (=DSM 44701T), isolated from a smear-ripened cheese.</title>
        <authorList>
            <consortium name="US DOE Joint Genome Institute (JGI-PGF)"/>
            <person name="Walter F."/>
            <person name="Albersmeier A."/>
            <person name="Kalinowski J."/>
            <person name="Ruckert C."/>
        </authorList>
    </citation>
    <scope>NUCLEOTIDE SEQUENCE</scope>
    <source>
        <strain evidence="2">CGMCC 1.15454</strain>
    </source>
</reference>
<organism evidence="2 3">
    <name type="scientific">Lentibacillus populi</name>
    <dbReference type="NCBI Taxonomy" id="1827502"/>
    <lineage>
        <taxon>Bacteria</taxon>
        <taxon>Bacillati</taxon>
        <taxon>Bacillota</taxon>
        <taxon>Bacilli</taxon>
        <taxon>Bacillales</taxon>
        <taxon>Bacillaceae</taxon>
        <taxon>Lentibacillus</taxon>
    </lineage>
</organism>
<evidence type="ECO:0000256" key="1">
    <source>
        <dbReference type="ARBA" id="ARBA00022795"/>
    </source>
</evidence>
<dbReference type="EMBL" id="BMJD01000039">
    <property type="protein sequence ID" value="GGB55305.1"/>
    <property type="molecule type" value="Genomic_DNA"/>
</dbReference>
<dbReference type="RefSeq" id="WP_155554870.1">
    <property type="nucleotide sequence ID" value="NZ_BMJD01000039.1"/>
</dbReference>
<gene>
    <name evidence="2" type="ORF">GCM10011409_36160</name>
</gene>
<proteinExistence type="predicted"/>
<evidence type="ECO:0000313" key="3">
    <source>
        <dbReference type="Proteomes" id="UP000621492"/>
    </source>
</evidence>
<keyword evidence="1" id="KW-1005">Bacterial flagellum biogenesis</keyword>
<sequence>MTIQTIIQSLEKLVTIHESLLELSEQKTVVIKEGSVEKLQSLLIKERRYVRTLGQEEEKRQKEVEDWFSEQRISGKEVTITTMLNEISGEETGTEMAQIANTLTEVIVKLKQQEQLNQALIQQSMQFVELSLDMIDPSIKKMNYGDKHANESANRSVFDSKA</sequence>
<accession>A0A9W5U0E9</accession>
<dbReference type="GO" id="GO:0044780">
    <property type="term" value="P:bacterial-type flagellum assembly"/>
    <property type="evidence" value="ECO:0007669"/>
    <property type="project" value="InterPro"/>
</dbReference>
<dbReference type="Proteomes" id="UP000621492">
    <property type="component" value="Unassembled WGS sequence"/>
</dbReference>
<comment type="caution">
    <text evidence="2">The sequence shown here is derived from an EMBL/GenBank/DDBJ whole genome shotgun (WGS) entry which is preliminary data.</text>
</comment>
<evidence type="ECO:0000313" key="2">
    <source>
        <dbReference type="EMBL" id="GGB55305.1"/>
    </source>
</evidence>
<reference evidence="2" key="2">
    <citation type="submission" date="2020-09" db="EMBL/GenBank/DDBJ databases">
        <authorList>
            <person name="Sun Q."/>
            <person name="Zhou Y."/>
        </authorList>
    </citation>
    <scope>NUCLEOTIDE SEQUENCE</scope>
    <source>
        <strain evidence="2">CGMCC 1.15454</strain>
    </source>
</reference>
<keyword evidence="3" id="KW-1185">Reference proteome</keyword>
<dbReference type="SUPFAM" id="SSF140566">
    <property type="entry name" value="FlgN-like"/>
    <property type="match status" value="1"/>
</dbReference>
<dbReference type="AlphaFoldDB" id="A0A9W5U0E9"/>